<keyword evidence="1" id="KW-0812">Transmembrane</keyword>
<feature type="transmembrane region" description="Helical" evidence="1">
    <location>
        <begin position="6"/>
        <end position="24"/>
    </location>
</feature>
<evidence type="ECO:0000256" key="1">
    <source>
        <dbReference type="SAM" id="Phobius"/>
    </source>
</evidence>
<proteinExistence type="predicted"/>
<sequence>MEGKASAMVVIMVVMMMIIGFDLVNGDAEECYANCYLEYCKDDETAMHCPENCITECDPSLPEEVVNCNADCTENNCRKLNKHEAVVVHSHLLDKGLQD</sequence>
<organism evidence="2 3">
    <name type="scientific">Quillaja saponaria</name>
    <name type="common">Soap bark tree</name>
    <dbReference type="NCBI Taxonomy" id="32244"/>
    <lineage>
        <taxon>Eukaryota</taxon>
        <taxon>Viridiplantae</taxon>
        <taxon>Streptophyta</taxon>
        <taxon>Embryophyta</taxon>
        <taxon>Tracheophyta</taxon>
        <taxon>Spermatophyta</taxon>
        <taxon>Magnoliopsida</taxon>
        <taxon>eudicotyledons</taxon>
        <taxon>Gunneridae</taxon>
        <taxon>Pentapetalae</taxon>
        <taxon>rosids</taxon>
        <taxon>fabids</taxon>
        <taxon>Fabales</taxon>
        <taxon>Quillajaceae</taxon>
        <taxon>Quillaja</taxon>
    </lineage>
</organism>
<comment type="caution">
    <text evidence="2">The sequence shown here is derived from an EMBL/GenBank/DDBJ whole genome shotgun (WGS) entry which is preliminary data.</text>
</comment>
<evidence type="ECO:0000313" key="3">
    <source>
        <dbReference type="Proteomes" id="UP001163823"/>
    </source>
</evidence>
<accession>A0AAD7LRV0</accession>
<keyword evidence="3" id="KW-1185">Reference proteome</keyword>
<dbReference type="Proteomes" id="UP001163823">
    <property type="component" value="Chromosome 7"/>
</dbReference>
<keyword evidence="1" id="KW-0472">Membrane</keyword>
<dbReference type="AlphaFoldDB" id="A0AAD7LRV0"/>
<name>A0AAD7LRV0_QUISA</name>
<protein>
    <submittedName>
        <fullName evidence="2">Uncharacterized protein</fullName>
    </submittedName>
</protein>
<gene>
    <name evidence="2" type="ORF">O6P43_018110</name>
</gene>
<evidence type="ECO:0000313" key="2">
    <source>
        <dbReference type="EMBL" id="KAJ7962957.1"/>
    </source>
</evidence>
<dbReference type="EMBL" id="JARAOO010000007">
    <property type="protein sequence ID" value="KAJ7962957.1"/>
    <property type="molecule type" value="Genomic_DNA"/>
</dbReference>
<dbReference type="KEGG" id="qsa:O6P43_018110"/>
<keyword evidence="1" id="KW-1133">Transmembrane helix</keyword>
<reference evidence="2" key="1">
    <citation type="journal article" date="2023" name="Science">
        <title>Elucidation of the pathway for biosynthesis of saponin adjuvants from the soapbark tree.</title>
        <authorList>
            <person name="Reed J."/>
            <person name="Orme A."/>
            <person name="El-Demerdash A."/>
            <person name="Owen C."/>
            <person name="Martin L.B.B."/>
            <person name="Misra R.C."/>
            <person name="Kikuchi S."/>
            <person name="Rejzek M."/>
            <person name="Martin A.C."/>
            <person name="Harkess A."/>
            <person name="Leebens-Mack J."/>
            <person name="Louveau T."/>
            <person name="Stephenson M.J."/>
            <person name="Osbourn A."/>
        </authorList>
    </citation>
    <scope>NUCLEOTIDE SEQUENCE</scope>
    <source>
        <strain evidence="2">S10</strain>
    </source>
</reference>